<evidence type="ECO:0008006" key="3">
    <source>
        <dbReference type="Google" id="ProtNLM"/>
    </source>
</evidence>
<evidence type="ECO:0000313" key="2">
    <source>
        <dbReference type="Proteomes" id="UP000075714"/>
    </source>
</evidence>
<dbReference type="AlphaFoldDB" id="A0A150GFP6"/>
<name>A0A150GFP6_GONPE</name>
<dbReference type="InterPro" id="IPR002110">
    <property type="entry name" value="Ankyrin_rpt"/>
</dbReference>
<dbReference type="PANTHER" id="PTHR12393:SF6">
    <property type="entry name" value="SPHINGOMYELIN PHOSPHODIESTERASE 2"/>
    <property type="match status" value="1"/>
</dbReference>
<organism evidence="1 2">
    <name type="scientific">Gonium pectorale</name>
    <name type="common">Green alga</name>
    <dbReference type="NCBI Taxonomy" id="33097"/>
    <lineage>
        <taxon>Eukaryota</taxon>
        <taxon>Viridiplantae</taxon>
        <taxon>Chlorophyta</taxon>
        <taxon>core chlorophytes</taxon>
        <taxon>Chlorophyceae</taxon>
        <taxon>CS clade</taxon>
        <taxon>Chlamydomonadales</taxon>
        <taxon>Volvocaceae</taxon>
        <taxon>Gonium</taxon>
    </lineage>
</organism>
<dbReference type="GO" id="GO:0005783">
    <property type="term" value="C:endoplasmic reticulum"/>
    <property type="evidence" value="ECO:0007669"/>
    <property type="project" value="TreeGrafter"/>
</dbReference>
<protein>
    <recommendedName>
        <fullName evidence="3">Ankyrin repeat domain-containing protein</fullName>
    </recommendedName>
</protein>
<dbReference type="Pfam" id="PF13637">
    <property type="entry name" value="Ank_4"/>
    <property type="match status" value="1"/>
</dbReference>
<reference evidence="2" key="1">
    <citation type="journal article" date="2016" name="Nat. Commun.">
        <title>The Gonium pectorale genome demonstrates co-option of cell cycle regulation during the evolution of multicellularity.</title>
        <authorList>
            <person name="Hanschen E.R."/>
            <person name="Marriage T.N."/>
            <person name="Ferris P.J."/>
            <person name="Hamaji T."/>
            <person name="Toyoda A."/>
            <person name="Fujiyama A."/>
            <person name="Neme R."/>
            <person name="Noguchi H."/>
            <person name="Minakuchi Y."/>
            <person name="Suzuki M."/>
            <person name="Kawai-Toyooka H."/>
            <person name="Smith D.R."/>
            <person name="Sparks H."/>
            <person name="Anderson J."/>
            <person name="Bakaric R."/>
            <person name="Luria V."/>
            <person name="Karger A."/>
            <person name="Kirschner M.W."/>
            <person name="Durand P.M."/>
            <person name="Michod R.E."/>
            <person name="Nozaki H."/>
            <person name="Olson B.J."/>
        </authorList>
    </citation>
    <scope>NUCLEOTIDE SEQUENCE [LARGE SCALE GENOMIC DNA]</scope>
    <source>
        <strain evidence="2">NIES-2863</strain>
    </source>
</reference>
<sequence>MSAAQQPRSARPSRVWSQLLPELAEKIVGCLDSNEVPSFRLVNKAAAAQFRAPRHTTYRLSQPVPPHAFAAHWLAPGATRGLTLKNRRQLLCLTAASGVVANLKVAVQAAGCLPTVEVFEAAATAGQLDSCVWLWEHGCPVEEPEFNEESDLLAAAAGGGHRHVCEWLLGLGLIWVQVGAHEAARGGHVDLTDWLLQQRPQLSVATDLSDGKEGSVSGAAHGCDLPTLQRLWRDSGDPDGWATEGILRAATGSPTPDWAAKVEWLEAQGCPQQGPWWAAACPDAVARLAWLRTRGFPLDPVCAKVAAGKGNAAAVQYLLEEAGVPTNSYEQYHVVDAAARGGHLAALQALHAAGWSFTARDWWLGGHCAHTAASCGHLHVLAWLVEAFGVGALRMGPDLFAEAARSGSVELMAWLQEHGCVWDASTFTGSAESGCVAAVEWLVAQGCPMEEDGAPYVSVCRNGDLAMARLLRRLGVPWGPVRDTAPFVPGSVVIDAAQDAPVPMLRWLLEEGCPVGDYEAARRAAADRAHHRGWEEADELLQAHRHAQQGMARPAAAVATAGGLAV</sequence>
<evidence type="ECO:0000313" key="1">
    <source>
        <dbReference type="EMBL" id="KXZ48659.1"/>
    </source>
</evidence>
<dbReference type="PANTHER" id="PTHR12393">
    <property type="entry name" value="SPHINGOMYELIN PHOSPHODIESTERASE RELATED"/>
    <property type="match status" value="1"/>
</dbReference>
<gene>
    <name evidence="1" type="ORF">GPECTOR_26g562</name>
</gene>
<accession>A0A150GFP6</accession>
<dbReference type="GO" id="GO:0071944">
    <property type="term" value="C:cell periphery"/>
    <property type="evidence" value="ECO:0007669"/>
    <property type="project" value="TreeGrafter"/>
</dbReference>
<dbReference type="OrthoDB" id="63514at2759"/>
<dbReference type="GO" id="GO:0046513">
    <property type="term" value="P:ceramide biosynthetic process"/>
    <property type="evidence" value="ECO:0007669"/>
    <property type="project" value="TreeGrafter"/>
</dbReference>
<dbReference type="EMBL" id="LSYV01000027">
    <property type="protein sequence ID" value="KXZ48659.1"/>
    <property type="molecule type" value="Genomic_DNA"/>
</dbReference>
<dbReference type="GO" id="GO:0016020">
    <property type="term" value="C:membrane"/>
    <property type="evidence" value="ECO:0007669"/>
    <property type="project" value="TreeGrafter"/>
</dbReference>
<comment type="caution">
    <text evidence="1">The sequence shown here is derived from an EMBL/GenBank/DDBJ whole genome shotgun (WGS) entry which is preliminary data.</text>
</comment>
<dbReference type="GO" id="GO:0030149">
    <property type="term" value="P:sphingolipid catabolic process"/>
    <property type="evidence" value="ECO:0007669"/>
    <property type="project" value="TreeGrafter"/>
</dbReference>
<proteinExistence type="predicted"/>
<dbReference type="GO" id="GO:0004620">
    <property type="term" value="F:phospholipase activity"/>
    <property type="evidence" value="ECO:0007669"/>
    <property type="project" value="TreeGrafter"/>
</dbReference>
<dbReference type="SUPFAM" id="SSF48403">
    <property type="entry name" value="Ankyrin repeat"/>
    <property type="match status" value="1"/>
</dbReference>
<dbReference type="Proteomes" id="UP000075714">
    <property type="component" value="Unassembled WGS sequence"/>
</dbReference>
<dbReference type="Gene3D" id="1.25.40.20">
    <property type="entry name" value="Ankyrin repeat-containing domain"/>
    <property type="match status" value="1"/>
</dbReference>
<keyword evidence="2" id="KW-1185">Reference proteome</keyword>
<dbReference type="InterPro" id="IPR036770">
    <property type="entry name" value="Ankyrin_rpt-contain_sf"/>
</dbReference>